<comment type="similarity">
    <text evidence="1 2">Belongs to the OprB family.</text>
</comment>
<gene>
    <name evidence="3" type="ORF">C2869_19635</name>
</gene>
<dbReference type="InterPro" id="IPR038673">
    <property type="entry name" value="OprB_sf"/>
</dbReference>
<dbReference type="Gene3D" id="2.40.160.180">
    <property type="entry name" value="Carbohydrate-selective porin OprB"/>
    <property type="match status" value="1"/>
</dbReference>
<accession>A0A2S0VW79</accession>
<evidence type="ECO:0000313" key="4">
    <source>
        <dbReference type="Proteomes" id="UP000244441"/>
    </source>
</evidence>
<organism evidence="3 4">
    <name type="scientific">Saccharobesus litoralis</name>
    <dbReference type="NCBI Taxonomy" id="2172099"/>
    <lineage>
        <taxon>Bacteria</taxon>
        <taxon>Pseudomonadati</taxon>
        <taxon>Pseudomonadota</taxon>
        <taxon>Gammaproteobacteria</taxon>
        <taxon>Alteromonadales</taxon>
        <taxon>Alteromonadaceae</taxon>
        <taxon>Saccharobesus</taxon>
    </lineage>
</organism>
<dbReference type="SUPFAM" id="SSF56935">
    <property type="entry name" value="Porins"/>
    <property type="match status" value="1"/>
</dbReference>
<proteinExistence type="inferred from homology"/>
<evidence type="ECO:0000256" key="2">
    <source>
        <dbReference type="RuleBase" id="RU363072"/>
    </source>
</evidence>
<dbReference type="InterPro" id="IPR007049">
    <property type="entry name" value="Carb-sel_porin_OprB"/>
</dbReference>
<keyword evidence="4" id="KW-1185">Reference proteome</keyword>
<dbReference type="GO" id="GO:0015288">
    <property type="term" value="F:porin activity"/>
    <property type="evidence" value="ECO:0007669"/>
    <property type="project" value="InterPro"/>
</dbReference>
<dbReference type="Pfam" id="PF04966">
    <property type="entry name" value="OprB"/>
    <property type="match status" value="2"/>
</dbReference>
<dbReference type="Proteomes" id="UP000244441">
    <property type="component" value="Chromosome"/>
</dbReference>
<evidence type="ECO:0000313" key="3">
    <source>
        <dbReference type="EMBL" id="AWB68476.1"/>
    </source>
</evidence>
<protein>
    <submittedName>
        <fullName evidence="3">Uncharacterized protein</fullName>
    </submittedName>
</protein>
<dbReference type="GO" id="GO:0016020">
    <property type="term" value="C:membrane"/>
    <property type="evidence" value="ECO:0007669"/>
    <property type="project" value="InterPro"/>
</dbReference>
<dbReference type="KEGG" id="cate:C2869_19635"/>
<feature type="chain" id="PRO_5015375730" evidence="2">
    <location>
        <begin position="22"/>
        <end position="326"/>
    </location>
</feature>
<dbReference type="RefSeq" id="WP_108604534.1">
    <property type="nucleotide sequence ID" value="NZ_CP026604.1"/>
</dbReference>
<evidence type="ECO:0000256" key="1">
    <source>
        <dbReference type="ARBA" id="ARBA00008769"/>
    </source>
</evidence>
<feature type="signal peptide" evidence="2">
    <location>
        <begin position="1"/>
        <end position="21"/>
    </location>
</feature>
<dbReference type="EMBL" id="CP026604">
    <property type="protein sequence ID" value="AWB68476.1"/>
    <property type="molecule type" value="Genomic_DNA"/>
</dbReference>
<dbReference type="OrthoDB" id="545475at2"/>
<keyword evidence="2" id="KW-0732">Signal</keyword>
<dbReference type="AlphaFoldDB" id="A0A2S0VW79"/>
<dbReference type="PROSITE" id="PS51257">
    <property type="entry name" value="PROKAR_LIPOPROTEIN"/>
    <property type="match status" value="1"/>
</dbReference>
<sequence>MTIKSCFITSLLAGCLLFNNAQTQTLPVAFDIFVDYSVIDNINTQPLRGLAVVSSEWALNQSENIWLSGSLIAYTGDNGSELLGDWQGFDNIDASDQISLYQALIGFKPQENWQILLGQIEANDHFAFTDHGGLFLNSSMGFSPSINGLSSYPDTQLGLVANYQTDNLGISAGVFKIHNQESQRFDQLQQIVQLTLPMNSVTMRLGIWQAPDDTRSLKGAYAVVDWQMARKLSAFVMLANNDKDSINIAHSHLGAGVQYDNVFDSNISLGAGYTQAKLENDKESVVEFFIHLPINQYLKITPDLQWIKLADQSSHKVLTLRSNITF</sequence>
<reference evidence="3 4" key="1">
    <citation type="submission" date="2018-01" db="EMBL/GenBank/DDBJ databases">
        <title>Genome sequence of a Cantenovulum-like bacteria.</title>
        <authorList>
            <person name="Tan W.R."/>
            <person name="Lau N.-S."/>
            <person name="Go F."/>
            <person name="Amirul A.-A.A."/>
        </authorList>
    </citation>
    <scope>NUCLEOTIDE SEQUENCE [LARGE SCALE GENOMIC DNA]</scope>
    <source>
        <strain evidence="3 4">CCB-QB4</strain>
    </source>
</reference>
<name>A0A2S0VW79_9ALTE</name>
<dbReference type="GO" id="GO:0008643">
    <property type="term" value="P:carbohydrate transport"/>
    <property type="evidence" value="ECO:0007669"/>
    <property type="project" value="InterPro"/>
</dbReference>